<comment type="similarity">
    <text evidence="3">Belongs to the glycosyltransferase 11 family.</text>
</comment>
<dbReference type="UniPathway" id="UPA00378"/>
<dbReference type="Proteomes" id="UP000614350">
    <property type="component" value="Unassembled WGS sequence"/>
</dbReference>
<keyword evidence="5" id="KW-1185">Reference proteome</keyword>
<dbReference type="PANTHER" id="PTHR11927:SF9">
    <property type="entry name" value="L-FUCOSYLTRANSFERASE"/>
    <property type="match status" value="1"/>
</dbReference>
<evidence type="ECO:0000256" key="3">
    <source>
        <dbReference type="RuleBase" id="RU363129"/>
    </source>
</evidence>
<name>A0A834ND24_VESVU</name>
<keyword evidence="3" id="KW-0333">Golgi apparatus</keyword>
<dbReference type="EC" id="2.4.1.-" evidence="3"/>
<dbReference type="GO" id="GO:0008107">
    <property type="term" value="F:galactoside 2-alpha-L-fucosyltransferase activity"/>
    <property type="evidence" value="ECO:0007669"/>
    <property type="project" value="InterPro"/>
</dbReference>
<dbReference type="InterPro" id="IPR002516">
    <property type="entry name" value="Glyco_trans_11"/>
</dbReference>
<keyword evidence="3" id="KW-0472">Membrane</keyword>
<dbReference type="PANTHER" id="PTHR11927">
    <property type="entry name" value="GALACTOSIDE 2-L-FUCOSYLTRANSFERASE"/>
    <property type="match status" value="1"/>
</dbReference>
<comment type="caution">
    <text evidence="4">The sequence shown here is derived from an EMBL/GenBank/DDBJ whole genome shotgun (WGS) entry which is preliminary data.</text>
</comment>
<keyword evidence="3" id="KW-0325">Glycoprotein</keyword>
<dbReference type="Pfam" id="PF01531">
    <property type="entry name" value="Glyco_transf_11"/>
    <property type="match status" value="1"/>
</dbReference>
<organism evidence="4 5">
    <name type="scientific">Vespula vulgaris</name>
    <name type="common">Yellow jacket</name>
    <name type="synonym">Wasp</name>
    <dbReference type="NCBI Taxonomy" id="7454"/>
    <lineage>
        <taxon>Eukaryota</taxon>
        <taxon>Metazoa</taxon>
        <taxon>Ecdysozoa</taxon>
        <taxon>Arthropoda</taxon>
        <taxon>Hexapoda</taxon>
        <taxon>Insecta</taxon>
        <taxon>Pterygota</taxon>
        <taxon>Neoptera</taxon>
        <taxon>Endopterygota</taxon>
        <taxon>Hymenoptera</taxon>
        <taxon>Apocrita</taxon>
        <taxon>Aculeata</taxon>
        <taxon>Vespoidea</taxon>
        <taxon>Vespidae</taxon>
        <taxon>Vespinae</taxon>
        <taxon>Vespula</taxon>
    </lineage>
</organism>
<keyword evidence="3" id="KW-0812">Transmembrane</keyword>
<proteinExistence type="inferred from homology"/>
<gene>
    <name evidence="4" type="ORF">HZH66_004491</name>
</gene>
<reference evidence="4" key="1">
    <citation type="journal article" date="2020" name="G3 (Bethesda)">
        <title>High-Quality Assemblies for Three Invasive Social Wasps from the &lt;i&gt;Vespula&lt;/i&gt; Genus.</title>
        <authorList>
            <person name="Harrop T.W.R."/>
            <person name="Guhlin J."/>
            <person name="McLaughlin G.M."/>
            <person name="Permina E."/>
            <person name="Stockwell P."/>
            <person name="Gilligan J."/>
            <person name="Le Lec M.F."/>
            <person name="Gruber M.A.M."/>
            <person name="Quinn O."/>
            <person name="Lovegrove M."/>
            <person name="Duncan E.J."/>
            <person name="Remnant E.J."/>
            <person name="Van Eeckhoven J."/>
            <person name="Graham B."/>
            <person name="Knapp R.A."/>
            <person name="Langford K.W."/>
            <person name="Kronenberg Z."/>
            <person name="Press M.O."/>
            <person name="Eacker S.M."/>
            <person name="Wilson-Rankin E.E."/>
            <person name="Purcell J."/>
            <person name="Lester P.J."/>
            <person name="Dearden P.K."/>
        </authorList>
    </citation>
    <scope>NUCLEOTIDE SEQUENCE</scope>
    <source>
        <strain evidence="4">Marl-1</strain>
    </source>
</reference>
<evidence type="ECO:0000313" key="5">
    <source>
        <dbReference type="Proteomes" id="UP000614350"/>
    </source>
</evidence>
<dbReference type="GO" id="GO:0032580">
    <property type="term" value="C:Golgi cisterna membrane"/>
    <property type="evidence" value="ECO:0007669"/>
    <property type="project" value="UniProtKB-SubCell"/>
</dbReference>
<accession>A0A834ND24</accession>
<dbReference type="CDD" id="cd11301">
    <property type="entry name" value="Fut1_Fut2_like"/>
    <property type="match status" value="1"/>
</dbReference>
<sequence>MSHAQQHVLASAIVLALIVVFGIHVFLFPMYTSSPASRHTKISSYEQALCRTNLKSVRVPPEWRNPCPKYGIVTAVQGGRLGNQIWEYASVWATARRTGLEPFMPRCILKTLEEHFENLSIPPLSYIGRCTLDVGQVVNSLGQWNSTEQNIIIPRYFYRSYLIFDIVKIAYNIIVYYLDRHAAYWSLILVWLDDVRREFTFKPSLRANAETVLRDVAETFNLSQPTYVSVHVRRTDYVDYLWQKLKVRPAPISYYFAAMDYFVGKYDKVVFIVTSDNIDWCKHNLRSKRHKMSFVSEADGRGPGKDLAVLSICNHSIIDYGTYGSFGAILAAGETVVYNNYTLTRSYVFKHVENQNIHLFSRVN</sequence>
<dbReference type="GO" id="GO:0005975">
    <property type="term" value="P:carbohydrate metabolic process"/>
    <property type="evidence" value="ECO:0007669"/>
    <property type="project" value="InterPro"/>
</dbReference>
<keyword evidence="3" id="KW-1133">Transmembrane helix</keyword>
<comment type="pathway">
    <text evidence="3">Protein modification; protein glycosylation.</text>
</comment>
<evidence type="ECO:0000313" key="4">
    <source>
        <dbReference type="EMBL" id="KAF7405585.1"/>
    </source>
</evidence>
<dbReference type="EMBL" id="JACSEA010000003">
    <property type="protein sequence ID" value="KAF7405585.1"/>
    <property type="molecule type" value="Genomic_DNA"/>
</dbReference>
<keyword evidence="1 3" id="KW-0328">Glycosyltransferase</keyword>
<dbReference type="AlphaFoldDB" id="A0A834ND24"/>
<feature type="transmembrane region" description="Helical" evidence="3">
    <location>
        <begin position="7"/>
        <end position="31"/>
    </location>
</feature>
<comment type="subcellular location">
    <subcellularLocation>
        <location evidence="3">Golgi apparatus</location>
        <location evidence="3">Golgi stack membrane</location>
        <topology evidence="3">Single-pass type II membrane protein</topology>
    </subcellularLocation>
</comment>
<keyword evidence="2 3" id="KW-0808">Transferase</keyword>
<protein>
    <recommendedName>
        <fullName evidence="3">L-Fucosyltransferase</fullName>
        <ecNumber evidence="3">2.4.1.-</ecNumber>
    </recommendedName>
</protein>
<evidence type="ECO:0000256" key="1">
    <source>
        <dbReference type="ARBA" id="ARBA00022676"/>
    </source>
</evidence>
<evidence type="ECO:0000256" key="2">
    <source>
        <dbReference type="ARBA" id="ARBA00022679"/>
    </source>
</evidence>
<keyword evidence="3" id="KW-0735">Signal-anchor</keyword>